<name>A0A345HZE2_9ACTN</name>
<dbReference type="EMBL" id="CP031194">
    <property type="protein sequence ID" value="AXG82066.1"/>
    <property type="molecule type" value="Genomic_DNA"/>
</dbReference>
<dbReference type="KEGG" id="spad:DVK44_34900"/>
<dbReference type="RefSeq" id="WP_114664606.1">
    <property type="nucleotide sequence ID" value="NZ_CP031194.1"/>
</dbReference>
<dbReference type="GO" id="GO:0005737">
    <property type="term" value="C:cytoplasm"/>
    <property type="evidence" value="ECO:0007669"/>
    <property type="project" value="TreeGrafter"/>
</dbReference>
<dbReference type="CDD" id="cd19076">
    <property type="entry name" value="AKR_AKR13A_13D"/>
    <property type="match status" value="1"/>
</dbReference>
<dbReference type="InterPro" id="IPR036812">
    <property type="entry name" value="NAD(P)_OxRdtase_dom_sf"/>
</dbReference>
<dbReference type="OrthoDB" id="9768793at2"/>
<dbReference type="Gene3D" id="3.20.20.100">
    <property type="entry name" value="NADP-dependent oxidoreductase domain"/>
    <property type="match status" value="1"/>
</dbReference>
<dbReference type="SUPFAM" id="SSF51430">
    <property type="entry name" value="NAD(P)-linked oxidoreductase"/>
    <property type="match status" value="1"/>
</dbReference>
<sequence length="322" mass="34705">MKTVALGSQGLTVSAEGLGAMGMSVWYGPRDEREAVATLNRAVDIGVTFIDTAEAYGPFENEKLIGRALGKRRHEITLATKFATEFDDDGTAHGLNGGAAYAHRAVDRSLRHLGTDVIDLYYLHRVDPRVPVEESVGAMAEMVRAGKVRHIGLSEATPDQIRRAHAVHPLTALQSEYSLFSRDVEHNTVLATVRELGIGFVAFSPLGRGFLSGKITRRDDLAPDDARRGLPRFTEENIAANLAVVHKVTELAAAKGVTPTQLTLAWLLAQDVVPIPGTKRRTYLEHNAEAAEIHLGAEDLAAIDAAAPHGIAAGARERPPHT</sequence>
<dbReference type="Proteomes" id="UP000253868">
    <property type="component" value="Chromosome"/>
</dbReference>
<dbReference type="Pfam" id="PF00248">
    <property type="entry name" value="Aldo_ket_red"/>
    <property type="match status" value="1"/>
</dbReference>
<dbReference type="GO" id="GO:0016491">
    <property type="term" value="F:oxidoreductase activity"/>
    <property type="evidence" value="ECO:0007669"/>
    <property type="project" value="UniProtKB-KW"/>
</dbReference>
<evidence type="ECO:0000259" key="2">
    <source>
        <dbReference type="Pfam" id="PF00248"/>
    </source>
</evidence>
<proteinExistence type="predicted"/>
<dbReference type="AlphaFoldDB" id="A0A345HZE2"/>
<evidence type="ECO:0000313" key="4">
    <source>
        <dbReference type="Proteomes" id="UP000253868"/>
    </source>
</evidence>
<keyword evidence="4" id="KW-1185">Reference proteome</keyword>
<reference evidence="4" key="1">
    <citation type="submission" date="2018-07" db="EMBL/GenBank/DDBJ databases">
        <authorList>
            <person name="Zhao J."/>
        </authorList>
    </citation>
    <scope>NUCLEOTIDE SEQUENCE [LARGE SCALE GENOMIC DNA]</scope>
    <source>
        <strain evidence="4">GSSD-12</strain>
    </source>
</reference>
<organism evidence="3 4">
    <name type="scientific">Streptomyces paludis</name>
    <dbReference type="NCBI Taxonomy" id="2282738"/>
    <lineage>
        <taxon>Bacteria</taxon>
        <taxon>Bacillati</taxon>
        <taxon>Actinomycetota</taxon>
        <taxon>Actinomycetes</taxon>
        <taxon>Kitasatosporales</taxon>
        <taxon>Streptomycetaceae</taxon>
        <taxon>Streptomyces</taxon>
    </lineage>
</organism>
<keyword evidence="1" id="KW-0560">Oxidoreductase</keyword>
<protein>
    <submittedName>
        <fullName evidence="3">Aldo/keto reductase</fullName>
    </submittedName>
</protein>
<dbReference type="InterPro" id="IPR023210">
    <property type="entry name" value="NADP_OxRdtase_dom"/>
</dbReference>
<dbReference type="PANTHER" id="PTHR43625:SF40">
    <property type="entry name" value="ALDO-KETO REDUCTASE YAKC [NADP(+)]"/>
    <property type="match status" value="1"/>
</dbReference>
<dbReference type="InterPro" id="IPR020471">
    <property type="entry name" value="AKR"/>
</dbReference>
<accession>A0A345HZE2</accession>
<gene>
    <name evidence="3" type="ORF">DVK44_34900</name>
</gene>
<dbReference type="PRINTS" id="PR00069">
    <property type="entry name" value="ALDKETRDTASE"/>
</dbReference>
<evidence type="ECO:0000256" key="1">
    <source>
        <dbReference type="ARBA" id="ARBA00023002"/>
    </source>
</evidence>
<feature type="domain" description="NADP-dependent oxidoreductase" evidence="2">
    <location>
        <begin position="17"/>
        <end position="306"/>
    </location>
</feature>
<evidence type="ECO:0000313" key="3">
    <source>
        <dbReference type="EMBL" id="AXG82066.1"/>
    </source>
</evidence>
<dbReference type="PANTHER" id="PTHR43625">
    <property type="entry name" value="AFLATOXIN B1 ALDEHYDE REDUCTASE"/>
    <property type="match status" value="1"/>
</dbReference>
<dbReference type="InterPro" id="IPR050791">
    <property type="entry name" value="Aldo-Keto_reductase"/>
</dbReference>